<proteinExistence type="predicted"/>
<dbReference type="EMBL" id="VSSQ01020927">
    <property type="protein sequence ID" value="MPM66166.1"/>
    <property type="molecule type" value="Genomic_DNA"/>
</dbReference>
<dbReference type="Pfam" id="PF14574">
    <property type="entry name" value="RACo_C_ter"/>
    <property type="match status" value="1"/>
</dbReference>
<protein>
    <recommendedName>
        <fullName evidence="1">RACo C-terminal domain-containing protein</fullName>
    </recommendedName>
</protein>
<name>A0A645BLJ0_9ZZZZ</name>
<feature type="domain" description="RACo C-terminal" evidence="1">
    <location>
        <begin position="2"/>
        <end position="106"/>
    </location>
</feature>
<organism evidence="2">
    <name type="scientific">bioreactor metagenome</name>
    <dbReference type="NCBI Taxonomy" id="1076179"/>
    <lineage>
        <taxon>unclassified sequences</taxon>
        <taxon>metagenomes</taxon>
        <taxon>ecological metagenomes</taxon>
    </lineage>
</organism>
<dbReference type="AlphaFoldDB" id="A0A645BLJ0"/>
<evidence type="ECO:0000259" key="1">
    <source>
        <dbReference type="Pfam" id="PF14574"/>
    </source>
</evidence>
<dbReference type="PANTHER" id="PTHR42895:SF1">
    <property type="entry name" value="IRON-SULFUR CLUSTER PROTEIN"/>
    <property type="match status" value="1"/>
</dbReference>
<dbReference type="InterPro" id="IPR052911">
    <property type="entry name" value="Corrinoid_activation_enz"/>
</dbReference>
<reference evidence="2" key="1">
    <citation type="submission" date="2019-08" db="EMBL/GenBank/DDBJ databases">
        <authorList>
            <person name="Kucharzyk K."/>
            <person name="Murdoch R.W."/>
            <person name="Higgins S."/>
            <person name="Loffler F."/>
        </authorList>
    </citation>
    <scope>NUCLEOTIDE SEQUENCE</scope>
</reference>
<gene>
    <name evidence="2" type="ORF">SDC9_113073</name>
</gene>
<dbReference type="PANTHER" id="PTHR42895">
    <property type="entry name" value="IRON-SULFUR CLUSTER-BINDING PROTEIN-RELATED"/>
    <property type="match status" value="1"/>
</dbReference>
<evidence type="ECO:0000313" key="2">
    <source>
        <dbReference type="EMBL" id="MPM66166.1"/>
    </source>
</evidence>
<accession>A0A645BLJ0</accession>
<dbReference type="InterPro" id="IPR027980">
    <property type="entry name" value="RACo_C"/>
</dbReference>
<sequence>MAKGALLSGALTLLEASGHGEGDVSRVIVAGQFGAHLSAESITGCGILPKSWEQKITYAGNTSKSGAAICLLSPEEADRCESLAGEARYIELSVKEGYEALFIKCLRF</sequence>
<comment type="caution">
    <text evidence="2">The sequence shown here is derived from an EMBL/GenBank/DDBJ whole genome shotgun (WGS) entry which is preliminary data.</text>
</comment>